<dbReference type="Gene3D" id="3.30.2410.10">
    <property type="entry name" value="Hect, E3 ligase catalytic domain"/>
    <property type="match status" value="1"/>
</dbReference>
<dbReference type="Proteomes" id="UP000694563">
    <property type="component" value="Chromosome 12"/>
</dbReference>
<dbReference type="InterPro" id="IPR035983">
    <property type="entry name" value="Hect_E3_ubiquitin_ligase"/>
</dbReference>
<feature type="compositionally biased region" description="Low complexity" evidence="12">
    <location>
        <begin position="33"/>
        <end position="47"/>
    </location>
</feature>
<feature type="region of interest" description="Disordered" evidence="12">
    <location>
        <begin position="247"/>
        <end position="267"/>
    </location>
</feature>
<evidence type="ECO:0000256" key="7">
    <source>
        <dbReference type="ARBA" id="ARBA00022786"/>
    </source>
</evidence>
<dbReference type="FunFam" id="2.20.70.10:FF:000006">
    <property type="entry name" value="E3 ubiquitin-protein ligase NEDD4-like protein"/>
    <property type="match status" value="1"/>
</dbReference>
<proteinExistence type="predicted"/>
<dbReference type="FunFam" id="2.20.70.10:FF:000099">
    <property type="entry name" value="E3 ubiquitin-protein ligase NEDD4"/>
    <property type="match status" value="1"/>
</dbReference>
<dbReference type="InterPro" id="IPR024928">
    <property type="entry name" value="E3_ub_ligase_SMURF1"/>
</dbReference>
<dbReference type="GO" id="GO:0016567">
    <property type="term" value="P:protein ubiquitination"/>
    <property type="evidence" value="ECO:0007669"/>
    <property type="project" value="UniProtKB-UniPathway"/>
</dbReference>
<evidence type="ECO:0000313" key="16">
    <source>
        <dbReference type="Proteomes" id="UP000694563"/>
    </source>
</evidence>
<evidence type="ECO:0000256" key="12">
    <source>
        <dbReference type="SAM" id="MobiDB-lite"/>
    </source>
</evidence>
<protein>
    <recommendedName>
        <fullName evidence="9">E3 ubiquitin-protein ligase</fullName>
        <ecNumber evidence="9">2.3.2.26</ecNumber>
    </recommendedName>
</protein>
<feature type="region of interest" description="Disordered" evidence="12">
    <location>
        <begin position="1"/>
        <end position="55"/>
    </location>
</feature>
<feature type="compositionally biased region" description="Low complexity" evidence="12">
    <location>
        <begin position="247"/>
        <end position="263"/>
    </location>
</feature>
<organism evidence="15 16">
    <name type="scientific">Catharus ustulatus</name>
    <name type="common">Russet-backed thrush</name>
    <name type="synonym">Hylocichla ustulatus</name>
    <dbReference type="NCBI Taxonomy" id="91951"/>
    <lineage>
        <taxon>Eukaryota</taxon>
        <taxon>Metazoa</taxon>
        <taxon>Chordata</taxon>
        <taxon>Craniata</taxon>
        <taxon>Vertebrata</taxon>
        <taxon>Euteleostomi</taxon>
        <taxon>Archelosauria</taxon>
        <taxon>Archosauria</taxon>
        <taxon>Dinosauria</taxon>
        <taxon>Saurischia</taxon>
        <taxon>Theropoda</taxon>
        <taxon>Coelurosauria</taxon>
        <taxon>Aves</taxon>
        <taxon>Neognathae</taxon>
        <taxon>Neoaves</taxon>
        <taxon>Telluraves</taxon>
        <taxon>Australaves</taxon>
        <taxon>Passeriformes</taxon>
        <taxon>Turdidae</taxon>
        <taxon>Catharus</taxon>
    </lineage>
</organism>
<dbReference type="PROSITE" id="PS01159">
    <property type="entry name" value="WW_DOMAIN_1"/>
    <property type="match status" value="4"/>
</dbReference>
<evidence type="ECO:0000256" key="8">
    <source>
        <dbReference type="ARBA" id="ARBA00022843"/>
    </source>
</evidence>
<dbReference type="FunFam" id="3.90.1750.10:FF:000001">
    <property type="entry name" value="E3 ubiquitin-protein ligase NEDD4-like"/>
    <property type="match status" value="1"/>
</dbReference>
<evidence type="ECO:0000256" key="2">
    <source>
        <dbReference type="ARBA" id="ARBA00004496"/>
    </source>
</evidence>
<dbReference type="GO" id="GO:0032801">
    <property type="term" value="P:receptor catabolic process"/>
    <property type="evidence" value="ECO:0007669"/>
    <property type="project" value="TreeGrafter"/>
</dbReference>
<name>A0A8C3V0D2_CATUS</name>
<dbReference type="GO" id="GO:0043197">
    <property type="term" value="C:dendritic spine"/>
    <property type="evidence" value="ECO:0007669"/>
    <property type="project" value="TreeGrafter"/>
</dbReference>
<dbReference type="InterPro" id="IPR001202">
    <property type="entry name" value="WW_dom"/>
</dbReference>
<comment type="pathway">
    <text evidence="3 9">Protein modification; protein ubiquitination.</text>
</comment>
<dbReference type="GO" id="GO:0019871">
    <property type="term" value="F:sodium channel inhibitor activity"/>
    <property type="evidence" value="ECO:0007669"/>
    <property type="project" value="TreeGrafter"/>
</dbReference>
<keyword evidence="5 9" id="KW-0808">Transferase</keyword>
<dbReference type="GO" id="GO:0006511">
    <property type="term" value="P:ubiquitin-dependent protein catabolic process"/>
    <property type="evidence" value="ECO:0007669"/>
    <property type="project" value="InterPro"/>
</dbReference>
<dbReference type="CDD" id="cd00201">
    <property type="entry name" value="WW"/>
    <property type="match status" value="4"/>
</dbReference>
<evidence type="ECO:0000256" key="10">
    <source>
        <dbReference type="PIRSR" id="PIRSR001569-1"/>
    </source>
</evidence>
<dbReference type="GO" id="GO:0007528">
    <property type="term" value="P:neuromuscular junction development"/>
    <property type="evidence" value="ECO:0007669"/>
    <property type="project" value="TreeGrafter"/>
</dbReference>
<reference evidence="15" key="3">
    <citation type="submission" date="2025-09" db="UniProtKB">
        <authorList>
            <consortium name="Ensembl"/>
        </authorList>
    </citation>
    <scope>IDENTIFICATION</scope>
</reference>
<keyword evidence="4" id="KW-0963">Cytoplasm</keyword>
<dbReference type="Gene3D" id="3.30.2160.10">
    <property type="entry name" value="Hect, E3 ligase catalytic domain"/>
    <property type="match status" value="2"/>
</dbReference>
<dbReference type="PROSITE" id="PS50237">
    <property type="entry name" value="HECT"/>
    <property type="match status" value="1"/>
</dbReference>
<evidence type="ECO:0000256" key="6">
    <source>
        <dbReference type="ARBA" id="ARBA00022737"/>
    </source>
</evidence>
<keyword evidence="16" id="KW-1185">Reference proteome</keyword>
<dbReference type="GO" id="GO:0031623">
    <property type="term" value="P:receptor internalization"/>
    <property type="evidence" value="ECO:0007669"/>
    <property type="project" value="TreeGrafter"/>
</dbReference>
<feature type="region of interest" description="Disordered" evidence="12">
    <location>
        <begin position="304"/>
        <end position="325"/>
    </location>
</feature>
<feature type="domain" description="WW" evidence="13">
    <location>
        <begin position="320"/>
        <end position="353"/>
    </location>
</feature>
<dbReference type="Pfam" id="PF00397">
    <property type="entry name" value="WW"/>
    <property type="match status" value="4"/>
</dbReference>
<dbReference type="Gene3D" id="2.20.70.10">
    <property type="match status" value="3"/>
</dbReference>
<dbReference type="SUPFAM" id="SSF51045">
    <property type="entry name" value="WW domain"/>
    <property type="match status" value="4"/>
</dbReference>
<dbReference type="PROSITE" id="PS50020">
    <property type="entry name" value="WW_DOMAIN_2"/>
    <property type="match status" value="4"/>
</dbReference>
<dbReference type="FunFam" id="3.90.1750.10:FF:000026">
    <property type="entry name" value="E3 ubiquitin-protein ligase HACE1"/>
    <property type="match status" value="1"/>
</dbReference>
<dbReference type="InterPro" id="IPR050409">
    <property type="entry name" value="E3_ubiq-protein_ligase"/>
</dbReference>
<dbReference type="FunFam" id="3.30.2410.10:FF:000001">
    <property type="entry name" value="E3 ubiquitin-protein ligase NEDD4-like"/>
    <property type="match status" value="1"/>
</dbReference>
<evidence type="ECO:0000313" key="15">
    <source>
        <dbReference type="Ensembl" id="ENSCUSP00005021285.1"/>
    </source>
</evidence>
<reference evidence="15" key="1">
    <citation type="submission" date="2020-10" db="EMBL/GenBank/DDBJ databases">
        <title>Catharus ustulatus (Swainson's thrush) genome, bCatUst1, primary haplotype v2.</title>
        <authorList>
            <person name="Delmore K."/>
            <person name="Vafadar M."/>
            <person name="Formenti G."/>
            <person name="Chow W."/>
            <person name="Pelan S."/>
            <person name="Howe K."/>
            <person name="Rhie A."/>
            <person name="Mountcastle J."/>
            <person name="Haase B."/>
            <person name="Fedrigo O."/>
            <person name="Jarvis E.D."/>
        </authorList>
    </citation>
    <scope>NUCLEOTIDE SEQUENCE [LARGE SCALE GENOMIC DNA]</scope>
</reference>
<sequence length="727" mass="84998">RLKMTYLPKNNGSEEETTEQAEELEPGWIILDQPEAASQPQQQQQESPPLPSGWEERQDILGRTYYVNHEFRRTQWKRPTAQYVFYWEIITEDEATMYSSQNVQIPPSQSSCDIQSHLAEELSNRLTTSGSPAAGQSTAYTVNYFSHCSDSIRSIKILFRNYIFNFISNTQTLRILLPTSSGLPPGWEERQDEKGRSYYIDHNSRTTTWIKPVVQVLPIFNLLTFVFIEPFKHLSLSLLEGISIGRQPQATSSDSSQQSSQQQPEMEQGFLPKGWEVRHAPNGRPFFIDHNTKTTTWEDPRLKISAHPRRKTSLDPVDLGPLPPGWEERTHTDGRIFFINHNTKRTQWEDPRLQNVAITGPAVPYSRDYKRKYEFFRKKLKKQSDIPNRFEMKIHRTTILEDSYRRIIAVKRADFLKARLWIEFDGEKGLDYGGVAREWFFLLSKEMFNPYYGLFEYSATDNYTLQINPNSGLCNEDHLSYFKFIGRVAGMAVYHGKLLDAFFIRPFYKMMLQKPITLHDMESVDSEYYNSLRWILENDPTELDLRFIVDEELFGQVSMFILVIQWRFVSRVQKQMTAFKEGFFELIPQDLIKIFDENELELLMCGLGDVDVADWKLHTKYKNGYNINHQVIQWFWKAVLMMDSEKRIRLLQFVTGTSRVPMNGFAELYGSNGPQLFTVEQWGTPEKLPRAHTCFNRLDLPPYDSFEDLWDKLLLAIENTQGFDGVD</sequence>
<evidence type="ECO:0000256" key="1">
    <source>
        <dbReference type="ARBA" id="ARBA00000885"/>
    </source>
</evidence>
<gene>
    <name evidence="15" type="primary">NEDD4</name>
</gene>
<dbReference type="AlphaFoldDB" id="A0A8C3V0D2"/>
<dbReference type="GO" id="GO:0050807">
    <property type="term" value="P:regulation of synapse organization"/>
    <property type="evidence" value="ECO:0007669"/>
    <property type="project" value="TreeGrafter"/>
</dbReference>
<evidence type="ECO:0000256" key="4">
    <source>
        <dbReference type="ARBA" id="ARBA00022490"/>
    </source>
</evidence>
<dbReference type="GO" id="GO:0048814">
    <property type="term" value="P:regulation of dendrite morphogenesis"/>
    <property type="evidence" value="ECO:0007669"/>
    <property type="project" value="TreeGrafter"/>
</dbReference>
<feature type="active site" description="Glycyl thioester intermediate" evidence="10 11">
    <location>
        <position position="694"/>
    </location>
</feature>
<feature type="domain" description="HECT" evidence="14">
    <location>
        <begin position="412"/>
        <end position="726"/>
    </location>
</feature>
<dbReference type="SMART" id="SM00456">
    <property type="entry name" value="WW"/>
    <property type="match status" value="4"/>
</dbReference>
<feature type="domain" description="WW" evidence="13">
    <location>
        <begin position="181"/>
        <end position="214"/>
    </location>
</feature>
<dbReference type="EC" id="2.3.2.26" evidence="9"/>
<dbReference type="PIRSF" id="PIRSF001569">
    <property type="entry name" value="E3_ub_ligase_SMURF1"/>
    <property type="match status" value="1"/>
</dbReference>
<dbReference type="PANTHER" id="PTHR11254:SF282">
    <property type="entry name" value="E3 UBIQUITIN-PROTEIN LIGASE NEDD4"/>
    <property type="match status" value="1"/>
</dbReference>
<comment type="subcellular location">
    <subcellularLocation>
        <location evidence="2">Cytoplasm</location>
    </subcellularLocation>
</comment>
<accession>A0A8C3V0D2</accession>
<keyword evidence="8" id="KW-0832">Ubl conjugation</keyword>
<keyword evidence="7 9" id="KW-0833">Ubl conjugation pathway</keyword>
<keyword evidence="6" id="KW-0677">Repeat</keyword>
<feature type="compositionally biased region" description="Acidic residues" evidence="12">
    <location>
        <begin position="13"/>
        <end position="25"/>
    </location>
</feature>
<evidence type="ECO:0000256" key="3">
    <source>
        <dbReference type="ARBA" id="ARBA00004906"/>
    </source>
</evidence>
<dbReference type="UniPathway" id="UPA00143"/>
<evidence type="ECO:0000259" key="13">
    <source>
        <dbReference type="PROSITE" id="PS50020"/>
    </source>
</evidence>
<dbReference type="GO" id="GO:0005737">
    <property type="term" value="C:cytoplasm"/>
    <property type="evidence" value="ECO:0007669"/>
    <property type="project" value="UniProtKB-SubCell"/>
</dbReference>
<dbReference type="Gene3D" id="3.90.1750.10">
    <property type="entry name" value="Hect, E3 ligase catalytic domains"/>
    <property type="match status" value="2"/>
</dbReference>
<evidence type="ECO:0000256" key="11">
    <source>
        <dbReference type="PROSITE-ProRule" id="PRU00104"/>
    </source>
</evidence>
<dbReference type="FunFam" id="2.20.70.10:FF:000017">
    <property type="entry name" value="E3 ubiquitin-protein ligase"/>
    <property type="match status" value="1"/>
</dbReference>
<reference evidence="15" key="2">
    <citation type="submission" date="2025-08" db="UniProtKB">
        <authorList>
            <consortium name="Ensembl"/>
        </authorList>
    </citation>
    <scope>IDENTIFICATION</scope>
</reference>
<dbReference type="PANTHER" id="PTHR11254">
    <property type="entry name" value="HECT DOMAIN UBIQUITIN-PROTEIN LIGASE"/>
    <property type="match status" value="1"/>
</dbReference>
<dbReference type="SUPFAM" id="SSF56204">
    <property type="entry name" value="Hect, E3 ligase catalytic domain"/>
    <property type="match status" value="1"/>
</dbReference>
<feature type="domain" description="WW" evidence="13">
    <location>
        <begin position="269"/>
        <end position="302"/>
    </location>
</feature>
<dbReference type="Ensembl" id="ENSCUST00005022060.1">
    <property type="protein sequence ID" value="ENSCUSP00005021285.1"/>
    <property type="gene ID" value="ENSCUSG00005013373.1"/>
</dbReference>
<evidence type="ECO:0000256" key="5">
    <source>
        <dbReference type="ARBA" id="ARBA00022679"/>
    </source>
</evidence>
<dbReference type="SMART" id="SM00119">
    <property type="entry name" value="HECTc"/>
    <property type="match status" value="1"/>
</dbReference>
<dbReference type="GO" id="GO:0031175">
    <property type="term" value="P:neuron projection development"/>
    <property type="evidence" value="ECO:0007669"/>
    <property type="project" value="TreeGrafter"/>
</dbReference>
<dbReference type="InterPro" id="IPR036020">
    <property type="entry name" value="WW_dom_sf"/>
</dbReference>
<comment type="catalytic activity">
    <reaction evidence="1 9">
        <text>S-ubiquitinyl-[E2 ubiquitin-conjugating enzyme]-L-cysteine + [acceptor protein]-L-lysine = [E2 ubiquitin-conjugating enzyme]-L-cysteine + N(6)-ubiquitinyl-[acceptor protein]-L-lysine.</text>
        <dbReference type="EC" id="2.3.2.26"/>
    </reaction>
</comment>
<feature type="domain" description="WW" evidence="13">
    <location>
        <begin position="48"/>
        <end position="81"/>
    </location>
</feature>
<evidence type="ECO:0000256" key="9">
    <source>
        <dbReference type="PIRNR" id="PIRNR001569"/>
    </source>
</evidence>
<dbReference type="InterPro" id="IPR000569">
    <property type="entry name" value="HECT_dom"/>
</dbReference>
<dbReference type="Pfam" id="PF00632">
    <property type="entry name" value="HECT"/>
    <property type="match status" value="1"/>
</dbReference>
<dbReference type="GO" id="GO:0061630">
    <property type="term" value="F:ubiquitin protein ligase activity"/>
    <property type="evidence" value="ECO:0007669"/>
    <property type="project" value="UniProtKB-EC"/>
</dbReference>
<evidence type="ECO:0000259" key="14">
    <source>
        <dbReference type="PROSITE" id="PS50237"/>
    </source>
</evidence>
<dbReference type="CDD" id="cd00078">
    <property type="entry name" value="HECTc"/>
    <property type="match status" value="1"/>
</dbReference>